<proteinExistence type="predicted"/>
<dbReference type="AlphaFoldDB" id="A0A3M6T519"/>
<keyword evidence="2" id="KW-1185">Reference proteome</keyword>
<accession>A0A3M6T519</accession>
<reference evidence="1 2" key="1">
    <citation type="journal article" date="2018" name="Sci. Rep.">
        <title>Comparative analysis of the Pocillopora damicornis genome highlights role of immune system in coral evolution.</title>
        <authorList>
            <person name="Cunning R."/>
            <person name="Bay R.A."/>
            <person name="Gillette P."/>
            <person name="Baker A.C."/>
            <person name="Traylor-Knowles N."/>
        </authorList>
    </citation>
    <scope>NUCLEOTIDE SEQUENCE [LARGE SCALE GENOMIC DNA]</scope>
    <source>
        <strain evidence="1">RSMAS</strain>
        <tissue evidence="1">Whole animal</tissue>
    </source>
</reference>
<sequence length="362" mass="41543">MATHHGLYHSAFALFEARALLEFCTTFNLTQLITLPTRVTENNHFLIVVIMTSNKELVKSSRVFTSSISDHNLIYLLLNLKNPRAKLSYVSIRSCKNYSCKNFQEDLQFIPFRMVNFFDDVETRDNWYKSAMKTNDKLHWIVYKFFGSKLNRKSTWLKGVIHENVVNSFNTYFTLVGGLTALKANQNWTLDPNVYATSNVPVHSEQFEFQLVTEKDLANVILNLPSDKAPCFDKIPARILKDSLPATLHVVMSLMNSSFRSNTFASVWKIAEMEMLKTHVTCKVNKRLAHKQFVTFLNDNNKLSHLQIWSNTSAINIHKLQLVHISAGRQEIETASIFHIVKSLLANVPFITMAQKYGIISD</sequence>
<dbReference type="EMBL" id="RCHS01004327">
    <property type="protein sequence ID" value="RMX36189.1"/>
    <property type="molecule type" value="Genomic_DNA"/>
</dbReference>
<dbReference type="STRING" id="46731.A0A3M6T519"/>
<feature type="non-terminal residue" evidence="1">
    <location>
        <position position="362"/>
    </location>
</feature>
<comment type="caution">
    <text evidence="1">The sequence shown here is derived from an EMBL/GenBank/DDBJ whole genome shotgun (WGS) entry which is preliminary data.</text>
</comment>
<evidence type="ECO:0000313" key="2">
    <source>
        <dbReference type="Proteomes" id="UP000275408"/>
    </source>
</evidence>
<dbReference type="Proteomes" id="UP000275408">
    <property type="component" value="Unassembled WGS sequence"/>
</dbReference>
<organism evidence="1 2">
    <name type="scientific">Pocillopora damicornis</name>
    <name type="common">Cauliflower coral</name>
    <name type="synonym">Millepora damicornis</name>
    <dbReference type="NCBI Taxonomy" id="46731"/>
    <lineage>
        <taxon>Eukaryota</taxon>
        <taxon>Metazoa</taxon>
        <taxon>Cnidaria</taxon>
        <taxon>Anthozoa</taxon>
        <taxon>Hexacorallia</taxon>
        <taxon>Scleractinia</taxon>
        <taxon>Astrocoeniina</taxon>
        <taxon>Pocilloporidae</taxon>
        <taxon>Pocillopora</taxon>
    </lineage>
</organism>
<dbReference type="OrthoDB" id="5960351at2759"/>
<evidence type="ECO:0000313" key="1">
    <source>
        <dbReference type="EMBL" id="RMX36189.1"/>
    </source>
</evidence>
<gene>
    <name evidence="1" type="ORF">pdam_00024330</name>
</gene>
<name>A0A3M6T519_POCDA</name>
<protein>
    <submittedName>
        <fullName evidence="1">Uncharacterized protein</fullName>
    </submittedName>
</protein>